<name>A0A9W4WZB7_9GLOM</name>
<evidence type="ECO:0000313" key="1">
    <source>
        <dbReference type="EMBL" id="CAI2174796.1"/>
    </source>
</evidence>
<evidence type="ECO:0000313" key="2">
    <source>
        <dbReference type="Proteomes" id="UP001153678"/>
    </source>
</evidence>
<dbReference type="OrthoDB" id="6247875at2759"/>
<proteinExistence type="predicted"/>
<organism evidence="1 2">
    <name type="scientific">Funneliformis geosporum</name>
    <dbReference type="NCBI Taxonomy" id="1117311"/>
    <lineage>
        <taxon>Eukaryota</taxon>
        <taxon>Fungi</taxon>
        <taxon>Fungi incertae sedis</taxon>
        <taxon>Mucoromycota</taxon>
        <taxon>Glomeromycotina</taxon>
        <taxon>Glomeromycetes</taxon>
        <taxon>Glomerales</taxon>
        <taxon>Glomeraceae</taxon>
        <taxon>Funneliformis</taxon>
    </lineage>
</organism>
<keyword evidence="2" id="KW-1185">Reference proteome</keyword>
<dbReference type="InterPro" id="IPR036910">
    <property type="entry name" value="HMG_box_dom_sf"/>
</dbReference>
<dbReference type="SUPFAM" id="SSF47095">
    <property type="entry name" value="HMG-box"/>
    <property type="match status" value="1"/>
</dbReference>
<reference evidence="1" key="1">
    <citation type="submission" date="2022-08" db="EMBL/GenBank/DDBJ databases">
        <authorList>
            <person name="Kallberg Y."/>
            <person name="Tangrot J."/>
            <person name="Rosling A."/>
        </authorList>
    </citation>
    <scope>NUCLEOTIDE SEQUENCE</scope>
    <source>
        <strain evidence="1">Wild A</strain>
    </source>
</reference>
<protein>
    <submittedName>
        <fullName evidence="1">10546_t:CDS:1</fullName>
    </submittedName>
</protein>
<accession>A0A9W4WZB7</accession>
<gene>
    <name evidence="1" type="ORF">FWILDA_LOCUS6772</name>
</gene>
<dbReference type="AlphaFoldDB" id="A0A9W4WZB7"/>
<comment type="caution">
    <text evidence="1">The sequence shown here is derived from an EMBL/GenBank/DDBJ whole genome shotgun (WGS) entry which is preliminary data.</text>
</comment>
<sequence length="272" mass="31394">MIFGQDYKLKKKFLCLKPLKKNQYATSLNINSNTGEINTGMDRKTNFSENSSSNVLIDIKPTFSPTLTANDVIKNANKSKTSNKNRAKTFPNGFIAYRMALTKEYRNNNFKLPRMGNLSKIAQKSWEEESQEVKDFYNKLADDAKSLYNQNNIQIVFDKHMNEIENSQENGRLAKRGAESDYVNRDFEVLPFENSKLTQTSASDFHPIQDSTIDFHSSHYNYVIFPNKSSTYSSLVNSPLINNTSEVPYEMNITLSNQEYIRMLKQTIYYLL</sequence>
<dbReference type="Gene3D" id="1.10.30.10">
    <property type="entry name" value="High mobility group box domain"/>
    <property type="match status" value="1"/>
</dbReference>
<dbReference type="Proteomes" id="UP001153678">
    <property type="component" value="Unassembled WGS sequence"/>
</dbReference>
<dbReference type="EMBL" id="CAMKVN010001259">
    <property type="protein sequence ID" value="CAI2174796.1"/>
    <property type="molecule type" value="Genomic_DNA"/>
</dbReference>